<proteinExistence type="predicted"/>
<evidence type="ECO:0000256" key="1">
    <source>
        <dbReference type="ARBA" id="ARBA00023015"/>
    </source>
</evidence>
<evidence type="ECO:0000313" key="5">
    <source>
        <dbReference type="EMBL" id="GAA1594089.1"/>
    </source>
</evidence>
<dbReference type="Pfam" id="PF00392">
    <property type="entry name" value="GntR"/>
    <property type="match status" value="1"/>
</dbReference>
<dbReference type="Pfam" id="PF07729">
    <property type="entry name" value="FCD"/>
    <property type="match status" value="1"/>
</dbReference>
<dbReference type="InterPro" id="IPR011711">
    <property type="entry name" value="GntR_C"/>
</dbReference>
<protein>
    <submittedName>
        <fullName evidence="5">GntR family transcriptional regulator</fullName>
    </submittedName>
</protein>
<dbReference type="PANTHER" id="PTHR43537">
    <property type="entry name" value="TRANSCRIPTIONAL REGULATOR, GNTR FAMILY"/>
    <property type="match status" value="1"/>
</dbReference>
<dbReference type="EMBL" id="BAAAND010000008">
    <property type="protein sequence ID" value="GAA1594089.1"/>
    <property type="molecule type" value="Genomic_DNA"/>
</dbReference>
<gene>
    <name evidence="5" type="ORF">GCM10009742_45940</name>
</gene>
<dbReference type="PROSITE" id="PS50949">
    <property type="entry name" value="HTH_GNTR"/>
    <property type="match status" value="1"/>
</dbReference>
<name>A0ABN2E3R0_9ACTN</name>
<reference evidence="5 6" key="1">
    <citation type="journal article" date="2019" name="Int. J. Syst. Evol. Microbiol.">
        <title>The Global Catalogue of Microorganisms (GCM) 10K type strain sequencing project: providing services to taxonomists for standard genome sequencing and annotation.</title>
        <authorList>
            <consortium name="The Broad Institute Genomics Platform"/>
            <consortium name="The Broad Institute Genome Sequencing Center for Infectious Disease"/>
            <person name="Wu L."/>
            <person name="Ma J."/>
        </authorList>
    </citation>
    <scope>NUCLEOTIDE SEQUENCE [LARGE SCALE GENOMIC DNA]</scope>
    <source>
        <strain evidence="5 6">JCM 14304</strain>
    </source>
</reference>
<dbReference type="InterPro" id="IPR036390">
    <property type="entry name" value="WH_DNA-bd_sf"/>
</dbReference>
<dbReference type="InterPro" id="IPR008920">
    <property type="entry name" value="TF_FadR/GntR_C"/>
</dbReference>
<dbReference type="Proteomes" id="UP001500190">
    <property type="component" value="Unassembled WGS sequence"/>
</dbReference>
<dbReference type="SUPFAM" id="SSF46785">
    <property type="entry name" value="Winged helix' DNA-binding domain"/>
    <property type="match status" value="1"/>
</dbReference>
<evidence type="ECO:0000313" key="6">
    <source>
        <dbReference type="Proteomes" id="UP001500190"/>
    </source>
</evidence>
<dbReference type="PANTHER" id="PTHR43537:SF24">
    <property type="entry name" value="GLUCONATE OPERON TRANSCRIPTIONAL REPRESSOR"/>
    <property type="match status" value="1"/>
</dbReference>
<dbReference type="RefSeq" id="WP_344194609.1">
    <property type="nucleotide sequence ID" value="NZ_BAAAND010000008.1"/>
</dbReference>
<evidence type="ECO:0000256" key="3">
    <source>
        <dbReference type="ARBA" id="ARBA00023163"/>
    </source>
</evidence>
<accession>A0ABN2E3R0</accession>
<feature type="domain" description="HTH gntR-type" evidence="4">
    <location>
        <begin position="4"/>
        <end position="71"/>
    </location>
</feature>
<comment type="caution">
    <text evidence="5">The sequence shown here is derived from an EMBL/GenBank/DDBJ whole genome shotgun (WGS) entry which is preliminary data.</text>
</comment>
<dbReference type="SMART" id="SM00895">
    <property type="entry name" value="FCD"/>
    <property type="match status" value="1"/>
</dbReference>
<keyword evidence="6" id="KW-1185">Reference proteome</keyword>
<dbReference type="InterPro" id="IPR000524">
    <property type="entry name" value="Tscrpt_reg_HTH_GntR"/>
</dbReference>
<keyword evidence="2" id="KW-0238">DNA-binding</keyword>
<evidence type="ECO:0000256" key="2">
    <source>
        <dbReference type="ARBA" id="ARBA00023125"/>
    </source>
</evidence>
<dbReference type="Gene3D" id="1.20.120.530">
    <property type="entry name" value="GntR ligand-binding domain-like"/>
    <property type="match status" value="1"/>
</dbReference>
<sequence length="213" mass="22457">MTEIAAAERAYLALKEGILTGEVRGGELLSEVEVGTPLGISRTPVHEAFLRLQAEGLLRLVPRRGAVVVPVGPGEATDVLEVRRALESAAVRRLAGSDRSALRDTLVRLLDAQQALAGAGDVPGFVVADEQFHSAIVQASGNALSIRFYATLADRQRRMALNSIGTRTEHLTTLVAEHRNLADLVDTGDADGFDQALAAHLSATHSALLGGAL</sequence>
<dbReference type="SMART" id="SM00345">
    <property type="entry name" value="HTH_GNTR"/>
    <property type="match status" value="1"/>
</dbReference>
<dbReference type="Gene3D" id="1.10.10.10">
    <property type="entry name" value="Winged helix-like DNA-binding domain superfamily/Winged helix DNA-binding domain"/>
    <property type="match status" value="1"/>
</dbReference>
<keyword evidence="1" id="KW-0805">Transcription regulation</keyword>
<dbReference type="PRINTS" id="PR00035">
    <property type="entry name" value="HTHGNTR"/>
</dbReference>
<dbReference type="SUPFAM" id="SSF48008">
    <property type="entry name" value="GntR ligand-binding domain-like"/>
    <property type="match status" value="1"/>
</dbReference>
<evidence type="ECO:0000259" key="4">
    <source>
        <dbReference type="PROSITE" id="PS50949"/>
    </source>
</evidence>
<keyword evidence="3" id="KW-0804">Transcription</keyword>
<organism evidence="5 6">
    <name type="scientific">Kribbella karoonensis</name>
    <dbReference type="NCBI Taxonomy" id="324851"/>
    <lineage>
        <taxon>Bacteria</taxon>
        <taxon>Bacillati</taxon>
        <taxon>Actinomycetota</taxon>
        <taxon>Actinomycetes</taxon>
        <taxon>Propionibacteriales</taxon>
        <taxon>Kribbellaceae</taxon>
        <taxon>Kribbella</taxon>
    </lineage>
</organism>
<dbReference type="InterPro" id="IPR036388">
    <property type="entry name" value="WH-like_DNA-bd_sf"/>
</dbReference>